<dbReference type="SMART" id="SM00577">
    <property type="entry name" value="CPDc"/>
    <property type="match status" value="1"/>
</dbReference>
<feature type="region of interest" description="Disordered" evidence="1">
    <location>
        <begin position="1"/>
        <end position="166"/>
    </location>
</feature>
<proteinExistence type="predicted"/>
<dbReference type="InterPro" id="IPR023214">
    <property type="entry name" value="HAD_sf"/>
</dbReference>
<dbReference type="SUPFAM" id="SSF56784">
    <property type="entry name" value="HAD-like"/>
    <property type="match status" value="1"/>
</dbReference>
<feature type="compositionally biased region" description="Polar residues" evidence="1">
    <location>
        <begin position="107"/>
        <end position="116"/>
    </location>
</feature>
<evidence type="ECO:0000259" key="2">
    <source>
        <dbReference type="PROSITE" id="PS50969"/>
    </source>
</evidence>
<feature type="compositionally biased region" description="Polar residues" evidence="1">
    <location>
        <begin position="38"/>
        <end position="49"/>
    </location>
</feature>
<dbReference type="InterPro" id="IPR050365">
    <property type="entry name" value="TIM50"/>
</dbReference>
<dbReference type="InterPro" id="IPR011948">
    <property type="entry name" value="Dullard_phosphatase"/>
</dbReference>
<feature type="compositionally biased region" description="Polar residues" evidence="1">
    <location>
        <begin position="1"/>
        <end position="13"/>
    </location>
</feature>
<evidence type="ECO:0000313" key="3">
    <source>
        <dbReference type="EMBL" id="OMJ81216.1"/>
    </source>
</evidence>
<evidence type="ECO:0000256" key="1">
    <source>
        <dbReference type="SAM" id="MobiDB-lite"/>
    </source>
</evidence>
<name>A0A1R2BWV2_9CILI</name>
<dbReference type="EMBL" id="MPUH01000388">
    <property type="protein sequence ID" value="OMJ81216.1"/>
    <property type="molecule type" value="Genomic_DNA"/>
</dbReference>
<accession>A0A1R2BWV2</accession>
<dbReference type="Pfam" id="PF03031">
    <property type="entry name" value="NIF"/>
    <property type="match status" value="1"/>
</dbReference>
<organism evidence="3 4">
    <name type="scientific">Stentor coeruleus</name>
    <dbReference type="NCBI Taxonomy" id="5963"/>
    <lineage>
        <taxon>Eukaryota</taxon>
        <taxon>Sar</taxon>
        <taxon>Alveolata</taxon>
        <taxon>Ciliophora</taxon>
        <taxon>Postciliodesmatophora</taxon>
        <taxon>Heterotrichea</taxon>
        <taxon>Heterotrichida</taxon>
        <taxon>Stentoridae</taxon>
        <taxon>Stentor</taxon>
    </lineage>
</organism>
<feature type="domain" description="FCP1 homology" evidence="2">
    <location>
        <begin position="233"/>
        <end position="395"/>
    </location>
</feature>
<gene>
    <name evidence="3" type="ORF">SteCoe_18332</name>
</gene>
<dbReference type="Gene3D" id="3.40.50.1000">
    <property type="entry name" value="HAD superfamily/HAD-like"/>
    <property type="match status" value="1"/>
</dbReference>
<dbReference type="InterPro" id="IPR004274">
    <property type="entry name" value="FCP1_dom"/>
</dbReference>
<evidence type="ECO:0000313" key="4">
    <source>
        <dbReference type="Proteomes" id="UP000187209"/>
    </source>
</evidence>
<dbReference type="PROSITE" id="PS50969">
    <property type="entry name" value="FCP1"/>
    <property type="match status" value="1"/>
</dbReference>
<dbReference type="CDD" id="cd07521">
    <property type="entry name" value="HAD_FCP1-like"/>
    <property type="match status" value="1"/>
</dbReference>
<sequence length="437" mass="49322">MKNPRSQKSQPVLQGNLLAKSSKLTIEVPDEDDEPATTKFNKNSPTYSKVATDYQKASGSIFAPKHKPASSSHATKRCYGQSGTPKTAPKIFKFPSTPKTTAKRSPSKPPNTQISRAKSKGHTPIVKVSATPTHKNSFEENKKRPKTTTNSEKSLKAETGSSPNLNNLVTQVKLSTKKVTTSLSEEEIQAKSEMLYKEHLFQTFQAMKFVRTLQPVNLEQLKEKRINVPRRKGFENKKTIIFDLDETLVHCCEDITTSNPTVILPVVFPTGETVQAGINVRPYALECLREVNNDFEVFVFTASHPCYANVVLDYLDPNKELIHQRFFRDSCVNMGGVFIKDLRIFANRNLKDLIIVDNAAYSFAYQLDNGIPIVSWHDDPHDKELYNLMDYVKALAAVEDIRDVNEQTFHMRTFYEDYINEFLAADTVSSPKGGKKY</sequence>
<dbReference type="Proteomes" id="UP000187209">
    <property type="component" value="Unassembled WGS sequence"/>
</dbReference>
<keyword evidence="4" id="KW-1185">Reference proteome</keyword>
<dbReference type="InterPro" id="IPR036412">
    <property type="entry name" value="HAD-like_sf"/>
</dbReference>
<dbReference type="FunFam" id="3.40.50.1000:FF:000121">
    <property type="entry name" value="Uncharacterized protein"/>
    <property type="match status" value="1"/>
</dbReference>
<comment type="caution">
    <text evidence="3">The sequence shown here is derived from an EMBL/GenBank/DDBJ whole genome shotgun (WGS) entry which is preliminary data.</text>
</comment>
<protein>
    <recommendedName>
        <fullName evidence="2">FCP1 homology domain-containing protein</fullName>
    </recommendedName>
</protein>
<dbReference type="NCBIfam" id="TIGR02251">
    <property type="entry name" value="HIF-SF_euk"/>
    <property type="match status" value="1"/>
</dbReference>
<reference evidence="3 4" key="1">
    <citation type="submission" date="2016-11" db="EMBL/GenBank/DDBJ databases">
        <title>The macronuclear genome of Stentor coeruleus: a giant cell with tiny introns.</title>
        <authorList>
            <person name="Slabodnick M."/>
            <person name="Ruby J.G."/>
            <person name="Reiff S.B."/>
            <person name="Swart E.C."/>
            <person name="Gosai S."/>
            <person name="Prabakaran S."/>
            <person name="Witkowska E."/>
            <person name="Larue G.E."/>
            <person name="Fisher S."/>
            <person name="Freeman R.M."/>
            <person name="Gunawardena J."/>
            <person name="Chu W."/>
            <person name="Stover N.A."/>
            <person name="Gregory B.D."/>
            <person name="Nowacki M."/>
            <person name="Derisi J."/>
            <person name="Roy S.W."/>
            <person name="Marshall W.F."/>
            <person name="Sood P."/>
        </authorList>
    </citation>
    <scope>NUCLEOTIDE SEQUENCE [LARGE SCALE GENOMIC DNA]</scope>
    <source>
        <strain evidence="3">WM001</strain>
    </source>
</reference>
<dbReference type="PANTHER" id="PTHR12210">
    <property type="entry name" value="DULLARD PROTEIN PHOSPHATASE"/>
    <property type="match status" value="1"/>
</dbReference>
<dbReference type="GO" id="GO:0016791">
    <property type="term" value="F:phosphatase activity"/>
    <property type="evidence" value="ECO:0007669"/>
    <property type="project" value="InterPro"/>
</dbReference>
<dbReference type="OrthoDB" id="318204at2759"/>
<dbReference type="AlphaFoldDB" id="A0A1R2BWV2"/>